<evidence type="ECO:0000256" key="2">
    <source>
        <dbReference type="ARBA" id="ARBA00022475"/>
    </source>
</evidence>
<feature type="transmembrane region" description="Helical" evidence="8">
    <location>
        <begin position="469"/>
        <end position="487"/>
    </location>
</feature>
<keyword evidence="10" id="KW-1185">Reference proteome</keyword>
<keyword evidence="6 8" id="KW-1133">Transmembrane helix</keyword>
<feature type="transmembrane region" description="Helical" evidence="8">
    <location>
        <begin position="141"/>
        <end position="161"/>
    </location>
</feature>
<dbReference type="PANTHER" id="PTHR47019:SF1">
    <property type="entry name" value="LIPID II FLIPPASE MURJ"/>
    <property type="match status" value="1"/>
</dbReference>
<dbReference type="RefSeq" id="WP_143987260.1">
    <property type="nucleotide sequence ID" value="NZ_CP041692.1"/>
</dbReference>
<feature type="transmembrane region" description="Helical" evidence="8">
    <location>
        <begin position="168"/>
        <end position="191"/>
    </location>
</feature>
<feature type="transmembrane region" description="Helical" evidence="8">
    <location>
        <begin position="59"/>
        <end position="80"/>
    </location>
</feature>
<evidence type="ECO:0000256" key="7">
    <source>
        <dbReference type="ARBA" id="ARBA00023136"/>
    </source>
</evidence>
<evidence type="ECO:0000256" key="3">
    <source>
        <dbReference type="ARBA" id="ARBA00022692"/>
    </source>
</evidence>
<dbReference type="GO" id="GO:0034204">
    <property type="term" value="P:lipid translocation"/>
    <property type="evidence" value="ECO:0007669"/>
    <property type="project" value="TreeGrafter"/>
</dbReference>
<feature type="transmembrane region" description="Helical" evidence="8">
    <location>
        <begin position="332"/>
        <end position="358"/>
    </location>
</feature>
<reference evidence="9 10" key="1">
    <citation type="submission" date="2019-07" db="EMBL/GenBank/DDBJ databases">
        <title>Microlunatus dokdonensis sp. nov. isolated from the rhizospheric soil of the wild plant Elymus tsukushiensis.</title>
        <authorList>
            <person name="Ghim S.-Y."/>
            <person name="Hwang Y.-J."/>
            <person name="Son J.-S."/>
            <person name="Shin J.-H."/>
        </authorList>
    </citation>
    <scope>NUCLEOTIDE SEQUENCE [LARGE SCALE GENOMIC DNA]</scope>
    <source>
        <strain evidence="9 10">KUDC0627</strain>
    </source>
</reference>
<dbReference type="Pfam" id="PF03023">
    <property type="entry name" value="MurJ"/>
    <property type="match status" value="1"/>
</dbReference>
<keyword evidence="2" id="KW-1003">Cell membrane</keyword>
<dbReference type="InterPro" id="IPR004268">
    <property type="entry name" value="MurJ"/>
</dbReference>
<dbReference type="GO" id="GO:0008360">
    <property type="term" value="P:regulation of cell shape"/>
    <property type="evidence" value="ECO:0007669"/>
    <property type="project" value="UniProtKB-KW"/>
</dbReference>
<keyword evidence="3 8" id="KW-0812">Transmembrane</keyword>
<dbReference type="KEGG" id="mik:FOE78_16440"/>
<evidence type="ECO:0000256" key="4">
    <source>
        <dbReference type="ARBA" id="ARBA00022960"/>
    </source>
</evidence>
<dbReference type="OrthoDB" id="4350032at2"/>
<evidence type="ECO:0000256" key="1">
    <source>
        <dbReference type="ARBA" id="ARBA00004651"/>
    </source>
</evidence>
<gene>
    <name evidence="9" type="ORF">FOE78_16440</name>
</gene>
<feature type="transmembrane region" description="Helical" evidence="8">
    <location>
        <begin position="493"/>
        <end position="515"/>
    </location>
</feature>
<feature type="transmembrane region" description="Helical" evidence="8">
    <location>
        <begin position="431"/>
        <end position="457"/>
    </location>
</feature>
<protein>
    <submittedName>
        <fullName evidence="9">Virulence factor MviN</fullName>
    </submittedName>
</protein>
<dbReference type="PANTHER" id="PTHR47019">
    <property type="entry name" value="LIPID II FLIPPASE MURJ"/>
    <property type="match status" value="1"/>
</dbReference>
<comment type="subcellular location">
    <subcellularLocation>
        <location evidence="1">Cell membrane</location>
        <topology evidence="1">Multi-pass membrane protein</topology>
    </subcellularLocation>
</comment>
<dbReference type="GO" id="GO:0009252">
    <property type="term" value="P:peptidoglycan biosynthetic process"/>
    <property type="evidence" value="ECO:0007669"/>
    <property type="project" value="UniProtKB-KW"/>
</dbReference>
<feature type="transmembrane region" description="Helical" evidence="8">
    <location>
        <begin position="243"/>
        <end position="264"/>
    </location>
</feature>
<keyword evidence="4" id="KW-0133">Cell shape</keyword>
<evidence type="ECO:0000256" key="8">
    <source>
        <dbReference type="SAM" id="Phobius"/>
    </source>
</evidence>
<dbReference type="GO" id="GO:0015648">
    <property type="term" value="F:lipid-linked peptidoglycan transporter activity"/>
    <property type="evidence" value="ECO:0007669"/>
    <property type="project" value="TreeGrafter"/>
</dbReference>
<feature type="transmembrane region" description="Helical" evidence="8">
    <location>
        <begin position="293"/>
        <end position="311"/>
    </location>
</feature>
<sequence>MSASAPGRVRGRGRFAQVAAGVAALTLASRIVGFGRWLVFSKTVGDTCLGDAYNSANQLPNVLFEIAAGGVLASVVVPVISRQLSQGRDGEASRTASAILCWTLILLTPFALGAMVLAQVYAEGFVQSRCAGAVDSAASLLVIFGPQIWLYGLAVVSAGVLQAHRRFVAAAAAPLASSATVISTYIVFGLIADPGGRDDPALLQTRALDVLGWGTTAGVLVLASVTFVPLLRLRLRLRPTVRFPAGVLGVISAIAGASVAGLIIQQLSVMAGVLAAKQSAVPGAWTRATWANAVYLLPFAVLVSPLLQMIFPRLSAASVDGFRAVAEVLSRIGPPLCTLSALGAGLLIADAVPVARLLVLGPGSAQVGSLAWPIIGYAPAVVGFALMGLATRTLYAERRARRAGLTNVIGWAVVIIGVVLVGLLAAPDQVVTGIAMANSLGMVVGAVVGWALILTDWPERPRLGLARPLLRGIPIGLAAGALVAVAGRRLGQAGIVGSALGAVGAAVICTLLFALGIRLLDRRSWSGLLALRHQGRTDESN</sequence>
<dbReference type="EMBL" id="CP041692">
    <property type="protein sequence ID" value="QDP97299.1"/>
    <property type="molecule type" value="Genomic_DNA"/>
</dbReference>
<dbReference type="PRINTS" id="PR01806">
    <property type="entry name" value="VIRFACTRMVIN"/>
</dbReference>
<feature type="transmembrane region" description="Helical" evidence="8">
    <location>
        <begin position="18"/>
        <end position="39"/>
    </location>
</feature>
<feature type="transmembrane region" description="Helical" evidence="8">
    <location>
        <begin position="403"/>
        <end position="425"/>
    </location>
</feature>
<dbReference type="Proteomes" id="UP000319263">
    <property type="component" value="Chromosome"/>
</dbReference>
<keyword evidence="7 8" id="KW-0472">Membrane</keyword>
<dbReference type="InterPro" id="IPR051050">
    <property type="entry name" value="Lipid_II_flippase_MurJ/MviN"/>
</dbReference>
<dbReference type="AlphaFoldDB" id="A0A516Q1I6"/>
<name>A0A516Q1I6_9ACTN</name>
<feature type="transmembrane region" description="Helical" evidence="8">
    <location>
        <begin position="211"/>
        <end position="231"/>
    </location>
</feature>
<evidence type="ECO:0000313" key="10">
    <source>
        <dbReference type="Proteomes" id="UP000319263"/>
    </source>
</evidence>
<keyword evidence="5" id="KW-0573">Peptidoglycan synthesis</keyword>
<dbReference type="GO" id="GO:0005886">
    <property type="term" value="C:plasma membrane"/>
    <property type="evidence" value="ECO:0007669"/>
    <property type="project" value="UniProtKB-SubCell"/>
</dbReference>
<evidence type="ECO:0000313" key="9">
    <source>
        <dbReference type="EMBL" id="QDP97299.1"/>
    </source>
</evidence>
<proteinExistence type="predicted"/>
<accession>A0A516Q1I6</accession>
<feature type="transmembrane region" description="Helical" evidence="8">
    <location>
        <begin position="370"/>
        <end position="391"/>
    </location>
</feature>
<organism evidence="9 10">
    <name type="scientific">Microlunatus elymi</name>
    <dbReference type="NCBI Taxonomy" id="2596828"/>
    <lineage>
        <taxon>Bacteria</taxon>
        <taxon>Bacillati</taxon>
        <taxon>Actinomycetota</taxon>
        <taxon>Actinomycetes</taxon>
        <taxon>Propionibacteriales</taxon>
        <taxon>Propionibacteriaceae</taxon>
        <taxon>Microlunatus</taxon>
    </lineage>
</organism>
<evidence type="ECO:0000256" key="5">
    <source>
        <dbReference type="ARBA" id="ARBA00022984"/>
    </source>
</evidence>
<feature type="transmembrane region" description="Helical" evidence="8">
    <location>
        <begin position="100"/>
        <end position="121"/>
    </location>
</feature>
<evidence type="ECO:0000256" key="6">
    <source>
        <dbReference type="ARBA" id="ARBA00022989"/>
    </source>
</evidence>